<dbReference type="InterPro" id="IPR017665">
    <property type="entry name" value="Guanylate_kinase"/>
</dbReference>
<keyword evidence="6 9" id="KW-0418">Kinase</keyword>
<proteinExistence type="inferred from homology"/>
<dbReference type="InterPro" id="IPR020590">
    <property type="entry name" value="Guanylate_kinase_CS"/>
</dbReference>
<dbReference type="GO" id="GO:0004385">
    <property type="term" value="F:GMP kinase activity"/>
    <property type="evidence" value="ECO:0007669"/>
    <property type="project" value="UniProtKB-UniRule"/>
</dbReference>
<dbReference type="PANTHER" id="PTHR23117">
    <property type="entry name" value="GUANYLATE KINASE-RELATED"/>
    <property type="match status" value="1"/>
</dbReference>
<evidence type="ECO:0000256" key="7">
    <source>
        <dbReference type="ARBA" id="ARBA00022840"/>
    </source>
</evidence>
<evidence type="ECO:0000313" key="12">
    <source>
        <dbReference type="Proteomes" id="UP000269154"/>
    </source>
</evidence>
<dbReference type="Proteomes" id="UP000269154">
    <property type="component" value="Unassembled WGS sequence"/>
</dbReference>
<dbReference type="GO" id="GO:0005524">
    <property type="term" value="F:ATP binding"/>
    <property type="evidence" value="ECO:0007669"/>
    <property type="project" value="UniProtKB-UniRule"/>
</dbReference>
<dbReference type="SMART" id="SM00072">
    <property type="entry name" value="GuKc"/>
    <property type="match status" value="1"/>
</dbReference>
<keyword evidence="9" id="KW-0963">Cytoplasm</keyword>
<dbReference type="Gene3D" id="3.40.50.300">
    <property type="entry name" value="P-loop containing nucleotide triphosphate hydrolases"/>
    <property type="match status" value="2"/>
</dbReference>
<gene>
    <name evidence="9" type="primary">gmk</name>
    <name evidence="11" type="ORF">D5R40_01740</name>
</gene>
<dbReference type="EC" id="2.7.4.8" evidence="2 9"/>
<feature type="domain" description="Guanylate kinase-like" evidence="10">
    <location>
        <begin position="4"/>
        <end position="182"/>
    </location>
</feature>
<sequence>MQTGKLIVLTGPSGVGKGTLVKSLLERHPELVLSISMTTRCPRPGEVEGESYYFVDRNKFQQMIETQDLLEWAEFAGNFYGTPRLPVIENIKQGKLVLLEIEVQGARQIKQTFSEALLIFILPPSMTELEKRLRDRGHDSEEAIVKRLERAIKEMEAAGEFDVQLMNDNLEIALQNLEKVLFD</sequence>
<evidence type="ECO:0000256" key="4">
    <source>
        <dbReference type="ARBA" id="ARBA00022679"/>
    </source>
</evidence>
<dbReference type="OrthoDB" id="9808150at2"/>
<dbReference type="EMBL" id="RCBY01000005">
    <property type="protein sequence ID" value="RQH55519.1"/>
    <property type="molecule type" value="Genomic_DNA"/>
</dbReference>
<dbReference type="Pfam" id="PF00625">
    <property type="entry name" value="Guanylate_kin"/>
    <property type="match status" value="1"/>
</dbReference>
<evidence type="ECO:0000256" key="1">
    <source>
        <dbReference type="ARBA" id="ARBA00005790"/>
    </source>
</evidence>
<keyword evidence="12" id="KW-1185">Reference proteome</keyword>
<keyword evidence="7 9" id="KW-0067">ATP-binding</keyword>
<organism evidence="11 12">
    <name type="scientific">Okeania hirsuta</name>
    <dbReference type="NCBI Taxonomy" id="1458930"/>
    <lineage>
        <taxon>Bacteria</taxon>
        <taxon>Bacillati</taxon>
        <taxon>Cyanobacteriota</taxon>
        <taxon>Cyanophyceae</taxon>
        <taxon>Oscillatoriophycideae</taxon>
        <taxon>Oscillatoriales</taxon>
        <taxon>Microcoleaceae</taxon>
        <taxon>Okeania</taxon>
    </lineage>
</organism>
<evidence type="ECO:0000256" key="8">
    <source>
        <dbReference type="ARBA" id="ARBA00030128"/>
    </source>
</evidence>
<comment type="caution">
    <text evidence="11">The sequence shown here is derived from an EMBL/GenBank/DDBJ whole genome shotgun (WGS) entry which is preliminary data.</text>
</comment>
<keyword evidence="5 9" id="KW-0547">Nucleotide-binding</keyword>
<dbReference type="FunFam" id="3.30.63.10:FF:000002">
    <property type="entry name" value="Guanylate kinase 1"/>
    <property type="match status" value="1"/>
</dbReference>
<dbReference type="GO" id="GO:0005829">
    <property type="term" value="C:cytosol"/>
    <property type="evidence" value="ECO:0007669"/>
    <property type="project" value="TreeGrafter"/>
</dbReference>
<dbReference type="HAMAP" id="MF_00328">
    <property type="entry name" value="Guanylate_kinase"/>
    <property type="match status" value="1"/>
</dbReference>
<evidence type="ECO:0000256" key="3">
    <source>
        <dbReference type="ARBA" id="ARBA00016296"/>
    </source>
</evidence>
<name>A0A3N6NRE4_9CYAN</name>
<evidence type="ECO:0000259" key="10">
    <source>
        <dbReference type="PROSITE" id="PS50052"/>
    </source>
</evidence>
<dbReference type="InterPro" id="IPR008144">
    <property type="entry name" value="Guanylate_kin-like_dom"/>
</dbReference>
<comment type="similarity">
    <text evidence="1 9">Belongs to the guanylate kinase family.</text>
</comment>
<evidence type="ECO:0000256" key="6">
    <source>
        <dbReference type="ARBA" id="ARBA00022777"/>
    </source>
</evidence>
<evidence type="ECO:0000313" key="11">
    <source>
        <dbReference type="EMBL" id="RQH55519.1"/>
    </source>
</evidence>
<comment type="subcellular location">
    <subcellularLocation>
        <location evidence="9">Cytoplasm</location>
    </subcellularLocation>
</comment>
<dbReference type="RefSeq" id="WP_124144485.1">
    <property type="nucleotide sequence ID" value="NZ_CAWOKI010000022.1"/>
</dbReference>
<comment type="catalytic activity">
    <reaction evidence="9">
        <text>GMP + ATP = GDP + ADP</text>
        <dbReference type="Rhea" id="RHEA:20780"/>
        <dbReference type="ChEBI" id="CHEBI:30616"/>
        <dbReference type="ChEBI" id="CHEBI:58115"/>
        <dbReference type="ChEBI" id="CHEBI:58189"/>
        <dbReference type="ChEBI" id="CHEBI:456216"/>
        <dbReference type="EC" id="2.7.4.8"/>
    </reaction>
</comment>
<dbReference type="PANTHER" id="PTHR23117:SF13">
    <property type="entry name" value="GUANYLATE KINASE"/>
    <property type="match status" value="1"/>
</dbReference>
<dbReference type="NCBIfam" id="TIGR03263">
    <property type="entry name" value="guanyl_kin"/>
    <property type="match status" value="1"/>
</dbReference>
<feature type="binding site" evidence="9">
    <location>
        <begin position="11"/>
        <end position="18"/>
    </location>
    <ligand>
        <name>ATP</name>
        <dbReference type="ChEBI" id="CHEBI:30616"/>
    </ligand>
</feature>
<evidence type="ECO:0000256" key="2">
    <source>
        <dbReference type="ARBA" id="ARBA00012961"/>
    </source>
</evidence>
<dbReference type="InterPro" id="IPR027417">
    <property type="entry name" value="P-loop_NTPase"/>
</dbReference>
<protein>
    <recommendedName>
        <fullName evidence="3 9">Guanylate kinase</fullName>
        <ecNumber evidence="2 9">2.7.4.8</ecNumber>
    </recommendedName>
    <alternativeName>
        <fullName evidence="8 9">GMP kinase</fullName>
    </alternativeName>
</protein>
<accession>A0A3N6NRE4</accession>
<evidence type="ECO:0000256" key="5">
    <source>
        <dbReference type="ARBA" id="ARBA00022741"/>
    </source>
</evidence>
<reference evidence="11 12" key="1">
    <citation type="journal article" date="2018" name="ACS Chem. Biol.">
        <title>Ketoreductase domain dysfunction expands chemodiversity: malyngamide biosynthesis in the cyanobacterium Okeania hirsuta.</title>
        <authorList>
            <person name="Moss N.A."/>
            <person name="Leao T."/>
            <person name="Rankin M."/>
            <person name="McCullough T.M."/>
            <person name="Qu P."/>
            <person name="Korobeynikov A."/>
            <person name="Smith J.L."/>
            <person name="Gerwick L."/>
            <person name="Gerwick W.H."/>
        </authorList>
    </citation>
    <scope>NUCLEOTIDE SEQUENCE [LARGE SCALE GENOMIC DNA]</scope>
    <source>
        <strain evidence="11 12">PAB10Feb10-1</strain>
    </source>
</reference>
<comment type="function">
    <text evidence="9">Essential for recycling GMP and indirectly, cGMP.</text>
</comment>
<dbReference type="InterPro" id="IPR008145">
    <property type="entry name" value="GK/Ca_channel_bsu"/>
</dbReference>
<dbReference type="CDD" id="cd00071">
    <property type="entry name" value="GMPK"/>
    <property type="match status" value="1"/>
</dbReference>
<evidence type="ECO:0000256" key="9">
    <source>
        <dbReference type="HAMAP-Rule" id="MF_00328"/>
    </source>
</evidence>
<dbReference type="PROSITE" id="PS00856">
    <property type="entry name" value="GUANYLATE_KINASE_1"/>
    <property type="match status" value="1"/>
</dbReference>
<dbReference type="AlphaFoldDB" id="A0A3N6NRE4"/>
<dbReference type="SUPFAM" id="SSF52540">
    <property type="entry name" value="P-loop containing nucleoside triphosphate hydrolases"/>
    <property type="match status" value="1"/>
</dbReference>
<dbReference type="PROSITE" id="PS50052">
    <property type="entry name" value="GUANYLATE_KINASE_2"/>
    <property type="match status" value="1"/>
</dbReference>
<dbReference type="Gene3D" id="3.30.63.10">
    <property type="entry name" value="Guanylate Kinase phosphate binding domain"/>
    <property type="match status" value="1"/>
</dbReference>
<keyword evidence="4 9" id="KW-0808">Transferase</keyword>